<sequence>MTELVRDPGRVRDLAAAMAAGTLSAESLVQRCLARIAEVDGQVRAWVQVQAEAALDAARVLDAERAEGRLRGPLHGIPVAVKDVIDVAGLPTRANSPSRADIAPATADATVVAHLRAAGAIILGKVHTTEYAYFESRPPTRNPWNLARTPGGSSAGSGAAIACGSVPLALGTQTAGSVNRPAAYTGVAAFKPSTLAIGGTGVVPLSPSFDTVGAFGATAQDAALLAAGYTADHLRLRAPAPAVPRIVVLEDAMVAAKTAHATAARVAALAGTLTDAGLALRRAKAPVPLEVLLATHRTVMLAELGRTHARLPMDGIAPRIVTDIATGLAIPDAEYHAALASLAGQRASFWAGFDPDELLLLPAAPDVAPDAGTTGDPSFVIPTTALGGPVATVRAGLAADSGMPVGALLFGAPGADARLAGFLLSELGTRLDL</sequence>
<name>A0A9X0QWQ7_9PROT</name>
<evidence type="ECO:0000313" key="3">
    <source>
        <dbReference type="Proteomes" id="UP000600101"/>
    </source>
</evidence>
<dbReference type="EMBL" id="JACOMF010000006">
    <property type="protein sequence ID" value="MBC4015229.1"/>
    <property type="molecule type" value="Genomic_DNA"/>
</dbReference>
<evidence type="ECO:0000259" key="1">
    <source>
        <dbReference type="Pfam" id="PF01425"/>
    </source>
</evidence>
<dbReference type="Gene3D" id="3.90.1300.10">
    <property type="entry name" value="Amidase signature (AS) domain"/>
    <property type="match status" value="1"/>
</dbReference>
<dbReference type="Pfam" id="PF01425">
    <property type="entry name" value="Amidase"/>
    <property type="match status" value="1"/>
</dbReference>
<dbReference type="InterPro" id="IPR023631">
    <property type="entry name" value="Amidase_dom"/>
</dbReference>
<dbReference type="GO" id="GO:0003824">
    <property type="term" value="F:catalytic activity"/>
    <property type="evidence" value="ECO:0007669"/>
    <property type="project" value="InterPro"/>
</dbReference>
<proteinExistence type="predicted"/>
<dbReference type="AlphaFoldDB" id="A0A9X0QWQ7"/>
<dbReference type="SUPFAM" id="SSF75304">
    <property type="entry name" value="Amidase signature (AS) enzymes"/>
    <property type="match status" value="1"/>
</dbReference>
<dbReference type="InterPro" id="IPR036928">
    <property type="entry name" value="AS_sf"/>
</dbReference>
<reference evidence="2" key="1">
    <citation type="submission" date="2020-08" db="EMBL/GenBank/DDBJ databases">
        <authorList>
            <person name="Hu Y."/>
            <person name="Nguyen S.V."/>
            <person name="Li F."/>
            <person name="Fanning S."/>
        </authorList>
    </citation>
    <scope>NUCLEOTIDE SEQUENCE</scope>
    <source>
        <strain evidence="2">SYSU D8009</strain>
    </source>
</reference>
<dbReference type="PANTHER" id="PTHR11895:SF176">
    <property type="entry name" value="AMIDASE AMID-RELATED"/>
    <property type="match status" value="1"/>
</dbReference>
<organism evidence="2 3">
    <name type="scientific">Siccirubricoccus deserti</name>
    <dbReference type="NCBI Taxonomy" id="2013562"/>
    <lineage>
        <taxon>Bacteria</taxon>
        <taxon>Pseudomonadati</taxon>
        <taxon>Pseudomonadota</taxon>
        <taxon>Alphaproteobacteria</taxon>
        <taxon>Acetobacterales</taxon>
        <taxon>Roseomonadaceae</taxon>
        <taxon>Siccirubricoccus</taxon>
    </lineage>
</organism>
<dbReference type="InterPro" id="IPR000120">
    <property type="entry name" value="Amidase"/>
</dbReference>
<evidence type="ECO:0000313" key="2">
    <source>
        <dbReference type="EMBL" id="MBC4015229.1"/>
    </source>
</evidence>
<gene>
    <name evidence="2" type="ORF">H7965_07800</name>
</gene>
<comment type="caution">
    <text evidence="2">The sequence shown here is derived from an EMBL/GenBank/DDBJ whole genome shotgun (WGS) entry which is preliminary data.</text>
</comment>
<feature type="domain" description="Amidase" evidence="1">
    <location>
        <begin position="28"/>
        <end position="419"/>
    </location>
</feature>
<protein>
    <submittedName>
        <fullName evidence="2">Amidase</fullName>
    </submittedName>
</protein>
<accession>A0A9X0QWQ7</accession>
<dbReference type="Proteomes" id="UP000600101">
    <property type="component" value="Unassembled WGS sequence"/>
</dbReference>
<dbReference type="PANTHER" id="PTHR11895">
    <property type="entry name" value="TRANSAMIDASE"/>
    <property type="match status" value="1"/>
</dbReference>
<keyword evidence="3" id="KW-1185">Reference proteome</keyword>
<dbReference type="RefSeq" id="WP_186770003.1">
    <property type="nucleotide sequence ID" value="NZ_JACOMF010000006.1"/>
</dbReference>